<name>A0ABN8SHX3_9CNID</name>
<dbReference type="InterPro" id="IPR000719">
    <property type="entry name" value="Prot_kinase_dom"/>
</dbReference>
<evidence type="ECO:0000256" key="7">
    <source>
        <dbReference type="RuleBase" id="RU000304"/>
    </source>
</evidence>
<evidence type="ECO:0000256" key="1">
    <source>
        <dbReference type="ARBA" id="ARBA00022679"/>
    </source>
</evidence>
<evidence type="ECO:0000256" key="4">
    <source>
        <dbReference type="ARBA" id="ARBA00022840"/>
    </source>
</evidence>
<dbReference type="SMART" id="SM00220">
    <property type="entry name" value="S_TKc"/>
    <property type="match status" value="1"/>
</dbReference>
<evidence type="ECO:0000313" key="10">
    <source>
        <dbReference type="Proteomes" id="UP001159427"/>
    </source>
</evidence>
<dbReference type="PROSITE" id="PS00108">
    <property type="entry name" value="PROTEIN_KINASE_ST"/>
    <property type="match status" value="1"/>
</dbReference>
<dbReference type="InterPro" id="IPR008271">
    <property type="entry name" value="Ser/Thr_kinase_AS"/>
</dbReference>
<evidence type="ECO:0000256" key="5">
    <source>
        <dbReference type="ARBA" id="ARBA00039067"/>
    </source>
</evidence>
<sequence length="332" mass="38042">GSECIKRKLNKMAAMDESNSGPYGTLTNFEIEKKIGRGQFSVVYKARCVADNSIVALKKVQIFEMMDHKARQDCLKEIDLLKQLNHPNVIKYLASFIENNELNIILELADAGDLSRMIKHFKKQNRLIPERTVWKYFVQLTAALAHMHSRRVMHRDIKPANVFITASGVVKLGDLGLGRFFSSKTTAAHSLVGTPYYMSPERIHETGYNFKSDIWSLGCLLYEMAALQSPFYGDKMNLYSLCKKIENCDYPPLPAEHYSQEPMTWLPSPLNEYQSVTFLVVRKGQTPTLEALIFFQQLRDLVCICINSDPDKRPDINYVNEKAKEMHALHLR</sequence>
<dbReference type="Gene3D" id="3.30.200.20">
    <property type="entry name" value="Phosphorylase Kinase, domain 1"/>
    <property type="match status" value="2"/>
</dbReference>
<keyword evidence="7" id="KW-0723">Serine/threonine-protein kinase</keyword>
<dbReference type="CDD" id="cd08224">
    <property type="entry name" value="STKc_Nek6_7"/>
    <property type="match status" value="1"/>
</dbReference>
<protein>
    <recommendedName>
        <fullName evidence="5">NEK6-subfamily protein kinase</fullName>
        <ecNumber evidence="5">2.7.11.34</ecNumber>
    </recommendedName>
</protein>
<keyword evidence="4 6" id="KW-0067">ATP-binding</keyword>
<keyword evidence="3" id="KW-0418">Kinase</keyword>
<organism evidence="9 10">
    <name type="scientific">Porites evermanni</name>
    <dbReference type="NCBI Taxonomy" id="104178"/>
    <lineage>
        <taxon>Eukaryota</taxon>
        <taxon>Metazoa</taxon>
        <taxon>Cnidaria</taxon>
        <taxon>Anthozoa</taxon>
        <taxon>Hexacorallia</taxon>
        <taxon>Scleractinia</taxon>
        <taxon>Fungiina</taxon>
        <taxon>Poritidae</taxon>
        <taxon>Porites</taxon>
    </lineage>
</organism>
<evidence type="ECO:0000259" key="8">
    <source>
        <dbReference type="PROSITE" id="PS50011"/>
    </source>
</evidence>
<keyword evidence="2 6" id="KW-0547">Nucleotide-binding</keyword>
<reference evidence="9 10" key="1">
    <citation type="submission" date="2022-05" db="EMBL/GenBank/DDBJ databases">
        <authorList>
            <consortium name="Genoscope - CEA"/>
            <person name="William W."/>
        </authorList>
    </citation>
    <scope>NUCLEOTIDE SEQUENCE [LARGE SCALE GENOMIC DNA]</scope>
</reference>
<dbReference type="InterPro" id="IPR017441">
    <property type="entry name" value="Protein_kinase_ATP_BS"/>
</dbReference>
<proteinExistence type="inferred from homology"/>
<evidence type="ECO:0000256" key="6">
    <source>
        <dbReference type="PROSITE-ProRule" id="PRU10141"/>
    </source>
</evidence>
<dbReference type="EC" id="2.7.11.34" evidence="5"/>
<dbReference type="PANTHER" id="PTHR43289">
    <property type="entry name" value="MITOGEN-ACTIVATED PROTEIN KINASE KINASE KINASE 20-RELATED"/>
    <property type="match status" value="1"/>
</dbReference>
<dbReference type="PROSITE" id="PS00107">
    <property type="entry name" value="PROTEIN_KINASE_ATP"/>
    <property type="match status" value="1"/>
</dbReference>
<evidence type="ECO:0000313" key="9">
    <source>
        <dbReference type="EMBL" id="CAH3189484.1"/>
    </source>
</evidence>
<dbReference type="Pfam" id="PF00069">
    <property type="entry name" value="Pkinase"/>
    <property type="match status" value="1"/>
</dbReference>
<keyword evidence="10" id="KW-1185">Reference proteome</keyword>
<evidence type="ECO:0000256" key="3">
    <source>
        <dbReference type="ARBA" id="ARBA00022777"/>
    </source>
</evidence>
<dbReference type="PROSITE" id="PS50011">
    <property type="entry name" value="PROTEIN_KINASE_DOM"/>
    <property type="match status" value="1"/>
</dbReference>
<dbReference type="InterPro" id="IPR011009">
    <property type="entry name" value="Kinase-like_dom_sf"/>
</dbReference>
<feature type="domain" description="Protein kinase" evidence="8">
    <location>
        <begin position="29"/>
        <end position="330"/>
    </location>
</feature>
<feature type="binding site" evidence="6">
    <location>
        <position position="58"/>
    </location>
    <ligand>
        <name>ATP</name>
        <dbReference type="ChEBI" id="CHEBI:30616"/>
    </ligand>
</feature>
<keyword evidence="1" id="KW-0808">Transferase</keyword>
<evidence type="ECO:0000256" key="2">
    <source>
        <dbReference type="ARBA" id="ARBA00022741"/>
    </source>
</evidence>
<dbReference type="PANTHER" id="PTHR43289:SF6">
    <property type="entry name" value="SERINE_THREONINE-PROTEIN KINASE NEKL-3"/>
    <property type="match status" value="1"/>
</dbReference>
<comment type="similarity">
    <text evidence="7">Belongs to the protein kinase superfamily.</text>
</comment>
<dbReference type="EMBL" id="CALNXI010002622">
    <property type="protein sequence ID" value="CAH3189484.1"/>
    <property type="molecule type" value="Genomic_DNA"/>
</dbReference>
<dbReference type="Gene3D" id="1.10.510.10">
    <property type="entry name" value="Transferase(Phosphotransferase) domain 1"/>
    <property type="match status" value="1"/>
</dbReference>
<feature type="non-terminal residue" evidence="9">
    <location>
        <position position="1"/>
    </location>
</feature>
<dbReference type="Proteomes" id="UP001159427">
    <property type="component" value="Unassembled WGS sequence"/>
</dbReference>
<accession>A0ABN8SHX3</accession>
<gene>
    <name evidence="9" type="ORF">PEVE_00019451</name>
</gene>
<comment type="caution">
    <text evidence="9">The sequence shown here is derived from an EMBL/GenBank/DDBJ whole genome shotgun (WGS) entry which is preliminary data.</text>
</comment>
<dbReference type="PIRSF" id="PIRSF000654">
    <property type="entry name" value="Integrin-linked_kinase"/>
    <property type="match status" value="1"/>
</dbReference>
<dbReference type="SUPFAM" id="SSF56112">
    <property type="entry name" value="Protein kinase-like (PK-like)"/>
    <property type="match status" value="1"/>
</dbReference>